<dbReference type="Gene3D" id="2.60.40.1120">
    <property type="entry name" value="Carboxypeptidase-like, regulatory domain"/>
    <property type="match status" value="1"/>
</dbReference>
<protein>
    <submittedName>
        <fullName evidence="1">Carboxypeptidase regulatory-like domain protein</fullName>
    </submittedName>
</protein>
<gene>
    <name evidence="1" type="ORF">CFter6_2500</name>
</gene>
<evidence type="ECO:0000313" key="2">
    <source>
        <dbReference type="Proteomes" id="UP000072421"/>
    </source>
</evidence>
<dbReference type="OrthoDB" id="8780237at2"/>
<dbReference type="RefSeq" id="WP_061540047.1">
    <property type="nucleotide sequence ID" value="NZ_CP013232.1"/>
</dbReference>
<keyword evidence="1" id="KW-0378">Hydrolase</keyword>
<dbReference type="PATRIC" id="fig|158899.10.peg.2494"/>
<proteinExistence type="predicted"/>
<evidence type="ECO:0000313" key="1">
    <source>
        <dbReference type="EMBL" id="AMO95172.1"/>
    </source>
</evidence>
<keyword evidence="1" id="KW-0645">Protease</keyword>
<sequence>MKLSAVVQLIDGFSQAPAVGFQPRFLLNQKPFMPLAKPQAFYAFSDLDDGDYRLTALAPQFFAQEVAFQVPLRLPLAAAIVPCYLAPSPLYPYPPGTTLIRGQVLQAGTKSPLAGVSISASYPNWQGNPKGAATLSSDYGKYDGRYALALGGKLAPDTQVVLSFSKAGYASVEKKLLLQPATTQFVDIEMR</sequence>
<dbReference type="GO" id="GO:0004180">
    <property type="term" value="F:carboxypeptidase activity"/>
    <property type="evidence" value="ECO:0007669"/>
    <property type="project" value="UniProtKB-KW"/>
</dbReference>
<organism evidence="1">
    <name type="scientific">Collimonas fungivorans</name>
    <dbReference type="NCBI Taxonomy" id="158899"/>
    <lineage>
        <taxon>Bacteria</taxon>
        <taxon>Pseudomonadati</taxon>
        <taxon>Pseudomonadota</taxon>
        <taxon>Betaproteobacteria</taxon>
        <taxon>Burkholderiales</taxon>
        <taxon>Oxalobacteraceae</taxon>
        <taxon>Collimonas</taxon>
    </lineage>
</organism>
<keyword evidence="1" id="KW-0121">Carboxypeptidase</keyword>
<name>A0A127PBG2_9BURK</name>
<dbReference type="AlphaFoldDB" id="A0A127PBG2"/>
<accession>A0A127PBG2</accession>
<dbReference type="Proteomes" id="UP000072421">
    <property type="component" value="Chromosome"/>
</dbReference>
<reference evidence="1 2" key="1">
    <citation type="submission" date="2015-11" db="EMBL/GenBank/DDBJ databases">
        <title>Exploring the genomic traits of fungus-feeding bacterial genus Collimonas.</title>
        <authorList>
            <person name="Song C."/>
            <person name="Schmidt R."/>
            <person name="de Jager V."/>
            <person name="Krzyzanowska D."/>
            <person name="Jongedijk E."/>
            <person name="Cankar K."/>
            <person name="Beekwilder J."/>
            <person name="van Veen A."/>
            <person name="de Boer W."/>
            <person name="van Veen J.A."/>
            <person name="Garbeva P."/>
        </authorList>
    </citation>
    <scope>NUCLEOTIDE SEQUENCE [LARGE SCALE GENOMIC DNA]</scope>
    <source>
        <strain evidence="1 2">Ter6</strain>
    </source>
</reference>
<dbReference type="EMBL" id="CP013232">
    <property type="protein sequence ID" value="AMO95172.1"/>
    <property type="molecule type" value="Genomic_DNA"/>
</dbReference>